<evidence type="ECO:0000313" key="2">
    <source>
        <dbReference type="EMBL" id="MBO0664351.1"/>
    </source>
</evidence>
<dbReference type="EMBL" id="JAFMPP010000020">
    <property type="protein sequence ID" value="MBO0664351.1"/>
    <property type="molecule type" value="Genomic_DNA"/>
</dbReference>
<feature type="transmembrane region" description="Helical" evidence="1">
    <location>
        <begin position="20"/>
        <end position="48"/>
    </location>
</feature>
<keyword evidence="1" id="KW-0472">Membrane</keyword>
<comment type="caution">
    <text evidence="2">The sequence shown here is derived from an EMBL/GenBank/DDBJ whole genome shotgun (WGS) entry which is preliminary data.</text>
</comment>
<proteinExistence type="predicted"/>
<protein>
    <recommendedName>
        <fullName evidence="4">Transmembrane protein (PGPGW)</fullName>
    </recommendedName>
</protein>
<reference evidence="2" key="1">
    <citation type="submission" date="2021-03" db="EMBL/GenBank/DDBJ databases">
        <title>Whole genome sequence of Jiella sp. CQZ9-1.</title>
        <authorList>
            <person name="Tuo L."/>
        </authorList>
    </citation>
    <scope>NUCLEOTIDE SEQUENCE</scope>
    <source>
        <strain evidence="2">CQZ9-1</strain>
    </source>
</reference>
<dbReference type="Proteomes" id="UP000664122">
    <property type="component" value="Unassembled WGS sequence"/>
</dbReference>
<evidence type="ECO:0008006" key="4">
    <source>
        <dbReference type="Google" id="ProtNLM"/>
    </source>
</evidence>
<keyword evidence="1" id="KW-0812">Transmembrane</keyword>
<organism evidence="2 3">
    <name type="scientific">Jiella flava</name>
    <dbReference type="NCBI Taxonomy" id="2816857"/>
    <lineage>
        <taxon>Bacteria</taxon>
        <taxon>Pseudomonadati</taxon>
        <taxon>Pseudomonadota</taxon>
        <taxon>Alphaproteobacteria</taxon>
        <taxon>Hyphomicrobiales</taxon>
        <taxon>Aurantimonadaceae</taxon>
        <taxon>Jiella</taxon>
    </lineage>
</organism>
<accession>A0A939G0Y7</accession>
<keyword evidence="1" id="KW-1133">Transmembrane helix</keyword>
<dbReference type="AlphaFoldDB" id="A0A939G0Y7"/>
<name>A0A939G0Y7_9HYPH</name>
<evidence type="ECO:0000313" key="3">
    <source>
        <dbReference type="Proteomes" id="UP000664122"/>
    </source>
</evidence>
<sequence length="89" mass="9993">MFGRDVPLPGSRRWRVALGIALIIGGLLGFLPVLGFWMIPVGLMVLSVDSPAVRRRRRRAEVTLVRWWRTRRARRQNTGVGGAKDAGRS</sequence>
<evidence type="ECO:0000256" key="1">
    <source>
        <dbReference type="SAM" id="Phobius"/>
    </source>
</evidence>
<gene>
    <name evidence="2" type="ORF">J1C48_17360</name>
</gene>
<keyword evidence="3" id="KW-1185">Reference proteome</keyword>